<sequence length="328" mass="36269">MESRSLNAVLVPLASLILLLGLTRAQLSVDYYSKTCPHVEEIVRKEMIQILSVAPSLAGPFLRLHFHDCFVRGCDGSVLLDSTSGTKAEKDAKPNLTLRGFGSVERVKAKLEKACPNTVSCADVLALMARDAVWLSKGPTWPVWLGRKDGRISLANETKQLPPPKANLTQLIQMFSVKGLDLKDLVVLSGGHTIGTAHCSSISDRLYNFTGLDNLSDVDPFLDMKYISKLRSKCSPTDTKTLIEMDPGSFKTFDNSYYKLVAKRRSAFHSDWALLTNSFTRDYVLKHANGFESEFFQDFADSMIKMGNVGVLTGSQGEIRKTCSVVNY</sequence>
<keyword evidence="6 20" id="KW-0349">Heme</keyword>
<dbReference type="Pfam" id="PF00141">
    <property type="entry name" value="peroxidase"/>
    <property type="match status" value="1"/>
</dbReference>
<feature type="disulfide bond" evidence="19">
    <location>
        <begin position="69"/>
        <end position="74"/>
    </location>
</feature>
<evidence type="ECO:0000313" key="22">
    <source>
        <dbReference type="EMBL" id="KAJ1691654.1"/>
    </source>
</evidence>
<dbReference type="GO" id="GO:0046872">
    <property type="term" value="F:metal ion binding"/>
    <property type="evidence" value="ECO:0007669"/>
    <property type="project" value="UniProtKB-UniRule"/>
</dbReference>
<evidence type="ECO:0000256" key="13">
    <source>
        <dbReference type="ARBA" id="ARBA00023180"/>
    </source>
</evidence>
<evidence type="ECO:0000256" key="11">
    <source>
        <dbReference type="ARBA" id="ARBA00023004"/>
    </source>
</evidence>
<feature type="binding site" evidence="17">
    <location>
        <position position="193"/>
    </location>
    <ligand>
        <name>Ca(2+)</name>
        <dbReference type="ChEBI" id="CHEBI:29108"/>
        <label>2</label>
    </ligand>
</feature>
<dbReference type="PRINTS" id="PR00461">
    <property type="entry name" value="PLPEROXIDASE"/>
</dbReference>
<feature type="binding site" evidence="17">
    <location>
        <position position="71"/>
    </location>
    <ligand>
        <name>Ca(2+)</name>
        <dbReference type="ChEBI" id="CHEBI:29108"/>
        <label>1</label>
    </ligand>
</feature>
<feature type="disulfide bond" evidence="19">
    <location>
        <begin position="121"/>
        <end position="323"/>
    </location>
</feature>
<evidence type="ECO:0000256" key="16">
    <source>
        <dbReference type="PIRSR" id="PIRSR600823-2"/>
    </source>
</evidence>
<dbReference type="PROSITE" id="PS00436">
    <property type="entry name" value="PEROXIDASE_2"/>
    <property type="match status" value="1"/>
</dbReference>
<evidence type="ECO:0000256" key="4">
    <source>
        <dbReference type="ARBA" id="ARBA00022525"/>
    </source>
</evidence>
<comment type="catalytic activity">
    <reaction evidence="1 20">
        <text>2 a phenolic donor + H2O2 = 2 a phenolic radical donor + 2 H2O</text>
        <dbReference type="Rhea" id="RHEA:56136"/>
        <dbReference type="ChEBI" id="CHEBI:15377"/>
        <dbReference type="ChEBI" id="CHEBI:16240"/>
        <dbReference type="ChEBI" id="CHEBI:139520"/>
        <dbReference type="ChEBI" id="CHEBI:139521"/>
        <dbReference type="EC" id="1.11.1.7"/>
    </reaction>
</comment>
<evidence type="ECO:0000256" key="3">
    <source>
        <dbReference type="ARBA" id="ARBA00006873"/>
    </source>
</evidence>
<feature type="site" description="Transition state stabilizer" evidence="18">
    <location>
        <position position="63"/>
    </location>
</feature>
<dbReference type="PRINTS" id="PR00458">
    <property type="entry name" value="PEROXIDASE"/>
</dbReference>
<feature type="binding site" evidence="17">
    <location>
        <position position="89"/>
    </location>
    <ligand>
        <name>Ca(2+)</name>
        <dbReference type="ChEBI" id="CHEBI:29108"/>
        <label>1</label>
    </ligand>
</feature>
<keyword evidence="14 20" id="KW-0376">Hydrogen peroxide</keyword>
<comment type="similarity">
    <text evidence="3">Belongs to the peroxidase family. Ascorbate peroxidase subfamily.</text>
</comment>
<feature type="domain" description="Plant heme peroxidase family profile" evidence="21">
    <location>
        <begin position="26"/>
        <end position="327"/>
    </location>
</feature>
<keyword evidence="5 20" id="KW-0575">Peroxidase</keyword>
<comment type="similarity">
    <text evidence="20">Belongs to the peroxidase family. Classical plant (class III) peroxidase subfamily.</text>
</comment>
<evidence type="ECO:0000256" key="12">
    <source>
        <dbReference type="ARBA" id="ARBA00023157"/>
    </source>
</evidence>
<comment type="subcellular location">
    <subcellularLocation>
        <location evidence="20">Secreted</location>
    </subcellularLocation>
</comment>
<dbReference type="GO" id="GO:0042744">
    <property type="term" value="P:hydrogen peroxide catabolic process"/>
    <property type="evidence" value="ECO:0007669"/>
    <property type="project" value="UniProtKB-KW"/>
</dbReference>
<dbReference type="GO" id="GO:0005576">
    <property type="term" value="C:extracellular region"/>
    <property type="evidence" value="ECO:0007669"/>
    <property type="project" value="UniProtKB-SubCell"/>
</dbReference>
<feature type="disulfide bond" evidence="19">
    <location>
        <begin position="199"/>
        <end position="234"/>
    </location>
</feature>
<dbReference type="InterPro" id="IPR019793">
    <property type="entry name" value="Peroxidases_heam-ligand_BS"/>
</dbReference>
<dbReference type="PROSITE" id="PS00435">
    <property type="entry name" value="PEROXIDASE_1"/>
    <property type="match status" value="1"/>
</dbReference>
<proteinExistence type="inferred from homology"/>
<feature type="binding site" evidence="17">
    <location>
        <position position="77"/>
    </location>
    <ligand>
        <name>Ca(2+)</name>
        <dbReference type="ChEBI" id="CHEBI:29108"/>
        <label>1</label>
    </ligand>
</feature>
<evidence type="ECO:0000313" key="23">
    <source>
        <dbReference type="Proteomes" id="UP001151287"/>
    </source>
</evidence>
<evidence type="ECO:0000256" key="17">
    <source>
        <dbReference type="PIRSR" id="PIRSR600823-3"/>
    </source>
</evidence>
<dbReference type="EMBL" id="JAMQYH010000004">
    <property type="protein sequence ID" value="KAJ1691654.1"/>
    <property type="molecule type" value="Genomic_DNA"/>
</dbReference>
<keyword evidence="12 19" id="KW-1015">Disulfide bond</keyword>
<dbReference type="GO" id="GO:0006979">
    <property type="term" value="P:response to oxidative stress"/>
    <property type="evidence" value="ECO:0007669"/>
    <property type="project" value="UniProtKB-UniRule"/>
</dbReference>
<feature type="binding site" evidence="16">
    <location>
        <position position="162"/>
    </location>
    <ligand>
        <name>substrate</name>
    </ligand>
</feature>
<evidence type="ECO:0000256" key="10">
    <source>
        <dbReference type="ARBA" id="ARBA00023002"/>
    </source>
</evidence>
<dbReference type="FunFam" id="1.10.420.10:FF:000008">
    <property type="entry name" value="Peroxidase"/>
    <property type="match status" value="1"/>
</dbReference>
<keyword evidence="7 17" id="KW-0479">Metal-binding</keyword>
<feature type="binding site" evidence="17">
    <location>
        <position position="75"/>
    </location>
    <ligand>
        <name>Ca(2+)</name>
        <dbReference type="ChEBI" id="CHEBI:29108"/>
        <label>1</label>
    </ligand>
</feature>
<dbReference type="GO" id="GO:0140825">
    <property type="term" value="F:lactoperoxidase activity"/>
    <property type="evidence" value="ECO:0007669"/>
    <property type="project" value="UniProtKB-EC"/>
</dbReference>
<dbReference type="Proteomes" id="UP001151287">
    <property type="component" value="Unassembled WGS sequence"/>
</dbReference>
<comment type="function">
    <text evidence="2">Removal of H(2)O(2), oxidation of toxic reductants, biosynthesis and degradation of lignin, suberization, auxin catabolism, response to environmental stresses such as wounding, pathogen attack and oxidative stress. These functions might be dependent on each isozyme/isoform in each plant tissue.</text>
</comment>
<dbReference type="CDD" id="cd00693">
    <property type="entry name" value="secretory_peroxidase"/>
    <property type="match status" value="1"/>
</dbReference>
<dbReference type="AlphaFoldDB" id="A0A9Q0CDR5"/>
<evidence type="ECO:0000256" key="20">
    <source>
        <dbReference type="RuleBase" id="RU362060"/>
    </source>
</evidence>
<dbReference type="InterPro" id="IPR019794">
    <property type="entry name" value="Peroxidases_AS"/>
</dbReference>
<comment type="cofactor">
    <cofactor evidence="17 20">
        <name>Ca(2+)</name>
        <dbReference type="ChEBI" id="CHEBI:29108"/>
    </cofactor>
    <text evidence="17 20">Binds 2 calcium ions per subunit.</text>
</comment>
<gene>
    <name evidence="22" type="ORF">LUZ63_015809</name>
</gene>
<feature type="signal peptide" evidence="20">
    <location>
        <begin position="1"/>
        <end position="25"/>
    </location>
</feature>
<feature type="binding site" evidence="17">
    <location>
        <position position="73"/>
    </location>
    <ligand>
        <name>Ca(2+)</name>
        <dbReference type="ChEBI" id="CHEBI:29108"/>
        <label>1</label>
    </ligand>
</feature>
<comment type="cofactor">
    <cofactor evidence="17 20">
        <name>heme b</name>
        <dbReference type="ChEBI" id="CHEBI:60344"/>
    </cofactor>
    <text evidence="17 20">Binds 1 heme b (iron(II)-protoporphyrin IX) group per subunit.</text>
</comment>
<evidence type="ECO:0000256" key="9">
    <source>
        <dbReference type="ARBA" id="ARBA00022837"/>
    </source>
</evidence>
<keyword evidence="4 20" id="KW-0964">Secreted</keyword>
<keyword evidence="11 17" id="KW-0408">Iron</keyword>
<dbReference type="GO" id="GO:0020037">
    <property type="term" value="F:heme binding"/>
    <property type="evidence" value="ECO:0007669"/>
    <property type="project" value="UniProtKB-UniRule"/>
</dbReference>
<reference evidence="22" key="1">
    <citation type="journal article" date="2022" name="Cell">
        <title>Repeat-based holocentromeres influence genome architecture and karyotype evolution.</title>
        <authorList>
            <person name="Hofstatter P.G."/>
            <person name="Thangavel G."/>
            <person name="Lux T."/>
            <person name="Neumann P."/>
            <person name="Vondrak T."/>
            <person name="Novak P."/>
            <person name="Zhang M."/>
            <person name="Costa L."/>
            <person name="Castellani M."/>
            <person name="Scott A."/>
            <person name="Toegelov H."/>
            <person name="Fuchs J."/>
            <person name="Mata-Sucre Y."/>
            <person name="Dias Y."/>
            <person name="Vanzela A.L.L."/>
            <person name="Huettel B."/>
            <person name="Almeida C.C.S."/>
            <person name="Simkova H."/>
            <person name="Souza G."/>
            <person name="Pedrosa-Harand A."/>
            <person name="Macas J."/>
            <person name="Mayer K.F.X."/>
            <person name="Houben A."/>
            <person name="Marques A."/>
        </authorList>
    </citation>
    <scope>NUCLEOTIDE SEQUENCE</scope>
    <source>
        <strain evidence="22">RhyBre1mFocal</strain>
    </source>
</reference>
<feature type="binding site" evidence="17">
    <location>
        <position position="254"/>
    </location>
    <ligand>
        <name>Ca(2+)</name>
        <dbReference type="ChEBI" id="CHEBI:29108"/>
        <label>2</label>
    </ligand>
</feature>
<evidence type="ECO:0000256" key="8">
    <source>
        <dbReference type="ARBA" id="ARBA00022729"/>
    </source>
</evidence>
<dbReference type="PROSITE" id="PS50873">
    <property type="entry name" value="PEROXIDASE_4"/>
    <property type="match status" value="1"/>
</dbReference>
<feature type="active site" description="Proton acceptor" evidence="15">
    <location>
        <position position="67"/>
    </location>
</feature>
<keyword evidence="8 20" id="KW-0732">Signal</keyword>
<evidence type="ECO:0000256" key="1">
    <source>
        <dbReference type="ARBA" id="ARBA00000189"/>
    </source>
</evidence>
<evidence type="ECO:0000256" key="6">
    <source>
        <dbReference type="ARBA" id="ARBA00022617"/>
    </source>
</evidence>
<name>A0A9Q0CDR5_9POAL</name>
<dbReference type="InterPro" id="IPR000823">
    <property type="entry name" value="Peroxidase_pln"/>
</dbReference>
<accession>A0A9Q0CDR5</accession>
<comment type="caution">
    <text evidence="22">The sequence shown here is derived from an EMBL/GenBank/DDBJ whole genome shotgun (WGS) entry which is preliminary data.</text>
</comment>
<organism evidence="22 23">
    <name type="scientific">Rhynchospora breviuscula</name>
    <dbReference type="NCBI Taxonomy" id="2022672"/>
    <lineage>
        <taxon>Eukaryota</taxon>
        <taxon>Viridiplantae</taxon>
        <taxon>Streptophyta</taxon>
        <taxon>Embryophyta</taxon>
        <taxon>Tracheophyta</taxon>
        <taxon>Spermatophyta</taxon>
        <taxon>Magnoliopsida</taxon>
        <taxon>Liliopsida</taxon>
        <taxon>Poales</taxon>
        <taxon>Cyperaceae</taxon>
        <taxon>Cyperoideae</taxon>
        <taxon>Rhynchosporeae</taxon>
        <taxon>Rhynchospora</taxon>
    </lineage>
</organism>
<dbReference type="OrthoDB" id="619911at2759"/>
<evidence type="ECO:0000256" key="14">
    <source>
        <dbReference type="ARBA" id="ARBA00023324"/>
    </source>
</evidence>
<dbReference type="Gene3D" id="1.10.420.10">
    <property type="entry name" value="Peroxidase, domain 2"/>
    <property type="match status" value="1"/>
</dbReference>
<evidence type="ECO:0000256" key="5">
    <source>
        <dbReference type="ARBA" id="ARBA00022559"/>
    </source>
</evidence>
<feature type="binding site" evidence="17">
    <location>
        <position position="68"/>
    </location>
    <ligand>
        <name>Ca(2+)</name>
        <dbReference type="ChEBI" id="CHEBI:29108"/>
        <label>1</label>
    </ligand>
</feature>
<evidence type="ECO:0000256" key="7">
    <source>
        <dbReference type="ARBA" id="ARBA00022723"/>
    </source>
</evidence>
<dbReference type="InterPro" id="IPR002016">
    <property type="entry name" value="Haem_peroxidase"/>
</dbReference>
<feature type="binding site" description="axial binding residue" evidence="17">
    <location>
        <position position="192"/>
    </location>
    <ligand>
        <name>heme b</name>
        <dbReference type="ChEBI" id="CHEBI:60344"/>
    </ligand>
    <ligandPart>
        <name>Fe</name>
        <dbReference type="ChEBI" id="CHEBI:18248"/>
    </ligandPart>
</feature>
<evidence type="ECO:0000259" key="21">
    <source>
        <dbReference type="PROSITE" id="PS50873"/>
    </source>
</evidence>
<protein>
    <recommendedName>
        <fullName evidence="20">Peroxidase</fullName>
        <ecNumber evidence="20">1.11.1.7</ecNumber>
    </recommendedName>
</protein>
<feature type="chain" id="PRO_5040547177" description="Peroxidase" evidence="20">
    <location>
        <begin position="26"/>
        <end position="328"/>
    </location>
</feature>
<keyword evidence="23" id="KW-1185">Reference proteome</keyword>
<evidence type="ECO:0000256" key="18">
    <source>
        <dbReference type="PIRSR" id="PIRSR600823-4"/>
    </source>
</evidence>
<feature type="disulfide bond" evidence="19">
    <location>
        <begin position="36"/>
        <end position="115"/>
    </location>
</feature>
<dbReference type="InterPro" id="IPR010255">
    <property type="entry name" value="Haem_peroxidase_sf"/>
</dbReference>
<evidence type="ECO:0000256" key="15">
    <source>
        <dbReference type="PIRSR" id="PIRSR600823-1"/>
    </source>
</evidence>
<dbReference type="SUPFAM" id="SSF48113">
    <property type="entry name" value="Heme-dependent peroxidases"/>
    <property type="match status" value="1"/>
</dbReference>
<dbReference type="InterPro" id="IPR033905">
    <property type="entry name" value="Secretory_peroxidase"/>
</dbReference>
<dbReference type="PANTHER" id="PTHR31235">
    <property type="entry name" value="PEROXIDASE 25-RELATED"/>
    <property type="match status" value="1"/>
</dbReference>
<keyword evidence="9 17" id="KW-0106">Calcium</keyword>
<dbReference type="EC" id="1.11.1.7" evidence="20"/>
<evidence type="ECO:0000256" key="2">
    <source>
        <dbReference type="ARBA" id="ARBA00002322"/>
    </source>
</evidence>
<evidence type="ECO:0000256" key="19">
    <source>
        <dbReference type="PIRSR" id="PIRSR600823-5"/>
    </source>
</evidence>
<keyword evidence="10 20" id="KW-0560">Oxidoreductase</keyword>
<dbReference type="FunFam" id="1.10.520.10:FF:000001">
    <property type="entry name" value="Peroxidase"/>
    <property type="match status" value="1"/>
</dbReference>
<dbReference type="Gene3D" id="1.10.520.10">
    <property type="match status" value="1"/>
</dbReference>
<keyword evidence="13" id="KW-0325">Glycoprotein</keyword>
<feature type="binding site" evidence="17">
    <location>
        <position position="246"/>
    </location>
    <ligand>
        <name>Ca(2+)</name>
        <dbReference type="ChEBI" id="CHEBI:29108"/>
        <label>2</label>
    </ligand>
</feature>